<proteinExistence type="predicted"/>
<reference evidence="1 2" key="1">
    <citation type="journal article" date="2019" name="Nat. Ecol. Evol.">
        <title>Megaphylogeny resolves global patterns of mushroom evolution.</title>
        <authorList>
            <person name="Varga T."/>
            <person name="Krizsan K."/>
            <person name="Foldi C."/>
            <person name="Dima B."/>
            <person name="Sanchez-Garcia M."/>
            <person name="Sanchez-Ramirez S."/>
            <person name="Szollosi G.J."/>
            <person name="Szarkandi J.G."/>
            <person name="Papp V."/>
            <person name="Albert L."/>
            <person name="Andreopoulos W."/>
            <person name="Angelini C."/>
            <person name="Antonin V."/>
            <person name="Barry K.W."/>
            <person name="Bougher N.L."/>
            <person name="Buchanan P."/>
            <person name="Buyck B."/>
            <person name="Bense V."/>
            <person name="Catcheside P."/>
            <person name="Chovatia M."/>
            <person name="Cooper J."/>
            <person name="Damon W."/>
            <person name="Desjardin D."/>
            <person name="Finy P."/>
            <person name="Geml J."/>
            <person name="Haridas S."/>
            <person name="Hughes K."/>
            <person name="Justo A."/>
            <person name="Karasinski D."/>
            <person name="Kautmanova I."/>
            <person name="Kiss B."/>
            <person name="Kocsube S."/>
            <person name="Kotiranta H."/>
            <person name="LaButti K.M."/>
            <person name="Lechner B.E."/>
            <person name="Liimatainen K."/>
            <person name="Lipzen A."/>
            <person name="Lukacs Z."/>
            <person name="Mihaltcheva S."/>
            <person name="Morgado L.N."/>
            <person name="Niskanen T."/>
            <person name="Noordeloos M.E."/>
            <person name="Ohm R.A."/>
            <person name="Ortiz-Santana B."/>
            <person name="Ovrebo C."/>
            <person name="Racz N."/>
            <person name="Riley R."/>
            <person name="Savchenko A."/>
            <person name="Shiryaev A."/>
            <person name="Soop K."/>
            <person name="Spirin V."/>
            <person name="Szebenyi C."/>
            <person name="Tomsovsky M."/>
            <person name="Tulloss R.E."/>
            <person name="Uehling J."/>
            <person name="Grigoriev I.V."/>
            <person name="Vagvolgyi C."/>
            <person name="Papp T."/>
            <person name="Martin F.M."/>
            <person name="Miettinen O."/>
            <person name="Hibbett D.S."/>
            <person name="Nagy L.G."/>
        </authorList>
    </citation>
    <scope>NUCLEOTIDE SEQUENCE [LARGE SCALE GENOMIC DNA]</scope>
    <source>
        <strain evidence="1 2">CBS 962.96</strain>
    </source>
</reference>
<accession>A0A4S8MVK1</accession>
<dbReference type="AlphaFoldDB" id="A0A4S8MVK1"/>
<name>A0A4S8MVK1_DENBC</name>
<sequence>MGHLYTPITLHNGHDLDRSRSPTSVCYRTMFFTEFLLFCTHSISFTCDRHASKCMILLWNDFSGHHSIEIRSFFYHRVPSLSQSVSDLERILVQAQKVDKNWNQTKPDVPKFKTIRQLSIESVAPAIQLLRGRYLLVGLAKSLSLYDLERSDASWDEPICIVDTVNDTEFDSKLGLSNSVEWYLNEETGSVMYAATLATKISPTEHEIEVEKMYVSYNSCHPLLGMNK</sequence>
<evidence type="ECO:0000313" key="2">
    <source>
        <dbReference type="Proteomes" id="UP000297245"/>
    </source>
</evidence>
<gene>
    <name evidence="1" type="ORF">K435DRAFT_479331</name>
</gene>
<dbReference type="EMBL" id="ML179042">
    <property type="protein sequence ID" value="THV06454.1"/>
    <property type="molecule type" value="Genomic_DNA"/>
</dbReference>
<dbReference type="Proteomes" id="UP000297245">
    <property type="component" value="Unassembled WGS sequence"/>
</dbReference>
<protein>
    <submittedName>
        <fullName evidence="1">Uncharacterized protein</fullName>
    </submittedName>
</protein>
<keyword evidence="2" id="KW-1185">Reference proteome</keyword>
<organism evidence="1 2">
    <name type="scientific">Dendrothele bispora (strain CBS 962.96)</name>
    <dbReference type="NCBI Taxonomy" id="1314807"/>
    <lineage>
        <taxon>Eukaryota</taxon>
        <taxon>Fungi</taxon>
        <taxon>Dikarya</taxon>
        <taxon>Basidiomycota</taxon>
        <taxon>Agaricomycotina</taxon>
        <taxon>Agaricomycetes</taxon>
        <taxon>Agaricomycetidae</taxon>
        <taxon>Agaricales</taxon>
        <taxon>Agaricales incertae sedis</taxon>
        <taxon>Dendrothele</taxon>
    </lineage>
</organism>
<evidence type="ECO:0000313" key="1">
    <source>
        <dbReference type="EMBL" id="THV06454.1"/>
    </source>
</evidence>